<dbReference type="EMBL" id="AYUF01000494">
    <property type="protein sequence ID" value="ETK00903.1"/>
    <property type="molecule type" value="Genomic_DNA"/>
</dbReference>
<reference evidence="2 3" key="1">
    <citation type="submission" date="2013-11" db="EMBL/GenBank/DDBJ databases">
        <title>Single cell genomics of uncultured Tannerella BU063 (oral taxon 286).</title>
        <authorList>
            <person name="Beall C.J."/>
            <person name="Campbell A.G."/>
            <person name="Griffen A.L."/>
            <person name="Podar M."/>
            <person name="Leys E.J."/>
        </authorList>
    </citation>
    <scope>NUCLEOTIDE SEQUENCE [LARGE SCALE GENOMIC DNA]</scope>
    <source>
        <strain evidence="2">Cell 2</strain>
    </source>
</reference>
<evidence type="ECO:0000313" key="2">
    <source>
        <dbReference type="EMBL" id="ETK00903.1"/>
    </source>
</evidence>
<comment type="caution">
    <text evidence="2">The sequence shown here is derived from an EMBL/GenBank/DDBJ whole genome shotgun (WGS) entry which is preliminary data.</text>
</comment>
<feature type="compositionally biased region" description="Basic and acidic residues" evidence="1">
    <location>
        <begin position="263"/>
        <end position="287"/>
    </location>
</feature>
<accession>W2C1I1</accession>
<dbReference type="AlphaFoldDB" id="W2C1I1"/>
<evidence type="ECO:0000256" key="1">
    <source>
        <dbReference type="SAM" id="MobiDB-lite"/>
    </source>
</evidence>
<sequence length="346" mass="36917">MKDVKSISGINHHYPLGMHIDMQVQLYDILQPVAPAKILLDAADLPAWKSDIDKEKESVREPSAYAETKYLKEKDKKRDEIVTSLFQEIRMAARSMVEDRQKAGHRLCLIVDAYKGLQSENIANKTGHVTGLLLDLGKPEATADLTTLGLATTVPMLKNINDEFVTLRTQRLKAEAEDTQTAGTDLRAKNDATATKIFRHIEAAYIAAASDEDRKLVGDLIDRINTVLSYTKTHYSQSLALKRLAAERRKQPKDPKKPKKPKKGTDPEIRLPDDGQPKTPETPKKPEGGGGGSGKHPEGGGGGTGGGGKHPEGGSGGTGGGGKPSEGGGGGAGGSGGGPEIHLPEE</sequence>
<proteinExistence type="predicted"/>
<dbReference type="Pfam" id="PF19775">
    <property type="entry name" value="DUF6261"/>
    <property type="match status" value="1"/>
</dbReference>
<feature type="compositionally biased region" description="Basic and acidic residues" evidence="1">
    <location>
        <begin position="246"/>
        <end position="255"/>
    </location>
</feature>
<organism evidence="2 3">
    <name type="scientific">Tannerella sp. oral taxon BU063 isolate Cell 2</name>
    <dbReference type="NCBI Taxonomy" id="1411148"/>
    <lineage>
        <taxon>Bacteria</taxon>
        <taxon>Pseudomonadati</taxon>
        <taxon>Bacteroidota</taxon>
        <taxon>Bacteroidia</taxon>
        <taxon>Bacteroidales</taxon>
        <taxon>Tannerellaceae</taxon>
        <taxon>Tannerella</taxon>
    </lineage>
</organism>
<dbReference type="Proteomes" id="UP000018837">
    <property type="component" value="Unassembled WGS sequence"/>
</dbReference>
<name>W2C1I1_9BACT</name>
<dbReference type="PATRIC" id="fig|1411148.3.peg.2107"/>
<feature type="compositionally biased region" description="Gly residues" evidence="1">
    <location>
        <begin position="288"/>
        <end position="339"/>
    </location>
</feature>
<feature type="region of interest" description="Disordered" evidence="1">
    <location>
        <begin position="246"/>
        <end position="346"/>
    </location>
</feature>
<gene>
    <name evidence="2" type="ORF">N425_12665</name>
</gene>
<protein>
    <submittedName>
        <fullName evidence="2">Uncharacterized protein</fullName>
    </submittedName>
</protein>
<evidence type="ECO:0000313" key="3">
    <source>
        <dbReference type="Proteomes" id="UP000018837"/>
    </source>
</evidence>
<dbReference type="InterPro" id="IPR046228">
    <property type="entry name" value="DUF6261"/>
</dbReference>